<keyword evidence="13" id="KW-1185">Reference proteome</keyword>
<comment type="catalytic activity">
    <reaction evidence="8">
        <text>ATP + H2O = ADP + phosphate + H(+)</text>
        <dbReference type="Rhea" id="RHEA:13065"/>
        <dbReference type="ChEBI" id="CHEBI:15377"/>
        <dbReference type="ChEBI" id="CHEBI:15378"/>
        <dbReference type="ChEBI" id="CHEBI:30616"/>
        <dbReference type="ChEBI" id="CHEBI:43474"/>
        <dbReference type="ChEBI" id="CHEBI:456216"/>
        <dbReference type="EC" id="5.6.2.4"/>
    </reaction>
</comment>
<keyword evidence="4 9" id="KW-0067">ATP-binding</keyword>
<evidence type="ECO:0000259" key="10">
    <source>
        <dbReference type="PROSITE" id="PS51198"/>
    </source>
</evidence>
<keyword evidence="5" id="KW-0413">Isomerase</keyword>
<dbReference type="GO" id="GO:0043138">
    <property type="term" value="F:3'-5' DNA helicase activity"/>
    <property type="evidence" value="ECO:0007669"/>
    <property type="project" value="UniProtKB-EC"/>
</dbReference>
<dbReference type="EC" id="5.6.2.4" evidence="7"/>
<evidence type="ECO:0000256" key="4">
    <source>
        <dbReference type="ARBA" id="ARBA00022840"/>
    </source>
</evidence>
<dbReference type="GO" id="GO:0005829">
    <property type="term" value="C:cytosol"/>
    <property type="evidence" value="ECO:0007669"/>
    <property type="project" value="TreeGrafter"/>
</dbReference>
<accession>A0A8A7K8T6</accession>
<evidence type="ECO:0000256" key="1">
    <source>
        <dbReference type="ARBA" id="ARBA00022741"/>
    </source>
</evidence>
<dbReference type="GO" id="GO:0005524">
    <property type="term" value="F:ATP binding"/>
    <property type="evidence" value="ECO:0007669"/>
    <property type="project" value="UniProtKB-UniRule"/>
</dbReference>
<dbReference type="KEGG" id="ifn:GM661_06290"/>
<evidence type="ECO:0000256" key="8">
    <source>
        <dbReference type="ARBA" id="ARBA00048988"/>
    </source>
</evidence>
<dbReference type="Proteomes" id="UP000665020">
    <property type="component" value="Chromosome"/>
</dbReference>
<protein>
    <recommendedName>
        <fullName evidence="7">DNA 3'-5' helicase</fullName>
        <ecNumber evidence="7">5.6.2.4</ecNumber>
    </recommendedName>
</protein>
<evidence type="ECO:0000256" key="2">
    <source>
        <dbReference type="ARBA" id="ARBA00022801"/>
    </source>
</evidence>
<dbReference type="Gene3D" id="3.40.50.300">
    <property type="entry name" value="P-loop containing nucleotide triphosphate hydrolases"/>
    <property type="match status" value="4"/>
</dbReference>
<name>A0A8A7K8T6_9FIRM</name>
<dbReference type="InterPro" id="IPR014017">
    <property type="entry name" value="DNA_helicase_UvrD-like_C"/>
</dbReference>
<feature type="domain" description="UvrD-like helicase C-terminal" evidence="11">
    <location>
        <begin position="471"/>
        <end position="717"/>
    </location>
</feature>
<dbReference type="InterPro" id="IPR000212">
    <property type="entry name" value="DNA_helicase_UvrD/REP"/>
</dbReference>
<gene>
    <name evidence="12" type="ORF">GM661_06290</name>
</gene>
<evidence type="ECO:0000256" key="5">
    <source>
        <dbReference type="ARBA" id="ARBA00023235"/>
    </source>
</evidence>
<evidence type="ECO:0000313" key="13">
    <source>
        <dbReference type="Proteomes" id="UP000665020"/>
    </source>
</evidence>
<dbReference type="SUPFAM" id="SSF52540">
    <property type="entry name" value="P-loop containing nucleoside triphosphate hydrolases"/>
    <property type="match status" value="1"/>
</dbReference>
<dbReference type="PROSITE" id="PS51217">
    <property type="entry name" value="UVRD_HELICASE_CTER"/>
    <property type="match status" value="1"/>
</dbReference>
<dbReference type="GO" id="GO:0016787">
    <property type="term" value="F:hydrolase activity"/>
    <property type="evidence" value="ECO:0007669"/>
    <property type="project" value="UniProtKB-UniRule"/>
</dbReference>
<organism evidence="12 13">
    <name type="scientific">Iocasia fonsfrigidae</name>
    <dbReference type="NCBI Taxonomy" id="2682810"/>
    <lineage>
        <taxon>Bacteria</taxon>
        <taxon>Bacillati</taxon>
        <taxon>Bacillota</taxon>
        <taxon>Clostridia</taxon>
        <taxon>Halanaerobiales</taxon>
        <taxon>Halanaerobiaceae</taxon>
        <taxon>Iocasia</taxon>
    </lineage>
</organism>
<dbReference type="GO" id="GO:0000725">
    <property type="term" value="P:recombinational repair"/>
    <property type="evidence" value="ECO:0007669"/>
    <property type="project" value="TreeGrafter"/>
</dbReference>
<evidence type="ECO:0000256" key="9">
    <source>
        <dbReference type="PROSITE-ProRule" id="PRU00560"/>
    </source>
</evidence>
<dbReference type="PANTHER" id="PTHR11070">
    <property type="entry name" value="UVRD / RECB / PCRA DNA HELICASE FAMILY MEMBER"/>
    <property type="match status" value="1"/>
</dbReference>
<dbReference type="PROSITE" id="PS51198">
    <property type="entry name" value="UVRD_HELICASE_ATP_BIND"/>
    <property type="match status" value="1"/>
</dbReference>
<evidence type="ECO:0000256" key="7">
    <source>
        <dbReference type="ARBA" id="ARBA00034808"/>
    </source>
</evidence>
<keyword evidence="2 9" id="KW-0378">Hydrolase</keyword>
<reference evidence="12" key="1">
    <citation type="submission" date="2019-12" db="EMBL/GenBank/DDBJ databases">
        <authorList>
            <person name="zhang j."/>
            <person name="sun C.M."/>
        </authorList>
    </citation>
    <scope>NUCLEOTIDE SEQUENCE</scope>
    <source>
        <strain evidence="12">NS-1</strain>
    </source>
</reference>
<dbReference type="Pfam" id="PF13361">
    <property type="entry name" value="UvrD_C"/>
    <property type="match status" value="1"/>
</dbReference>
<keyword evidence="1 9" id="KW-0547">Nucleotide-binding</keyword>
<evidence type="ECO:0000259" key="11">
    <source>
        <dbReference type="PROSITE" id="PS51217"/>
    </source>
</evidence>
<dbReference type="InterPro" id="IPR027417">
    <property type="entry name" value="P-loop_NTPase"/>
</dbReference>
<dbReference type="RefSeq" id="WP_230869242.1">
    <property type="nucleotide sequence ID" value="NZ_CP046640.1"/>
</dbReference>
<dbReference type="PANTHER" id="PTHR11070:SF67">
    <property type="entry name" value="DNA 3'-5' HELICASE"/>
    <property type="match status" value="1"/>
</dbReference>
<dbReference type="AlphaFoldDB" id="A0A8A7K8T6"/>
<feature type="binding site" evidence="9">
    <location>
        <begin position="7"/>
        <end position="14"/>
    </location>
    <ligand>
        <name>ATP</name>
        <dbReference type="ChEBI" id="CHEBI:30616"/>
    </ligand>
</feature>
<dbReference type="EMBL" id="CP046640">
    <property type="protein sequence ID" value="QTL97620.1"/>
    <property type="molecule type" value="Genomic_DNA"/>
</dbReference>
<feature type="domain" description="UvrD-like helicase ATP-binding" evidence="10">
    <location>
        <begin position="1"/>
        <end position="436"/>
    </location>
</feature>
<comment type="catalytic activity">
    <reaction evidence="6">
        <text>Couples ATP hydrolysis with the unwinding of duplex DNA by translocating in the 3'-5' direction.</text>
        <dbReference type="EC" id="5.6.2.4"/>
    </reaction>
</comment>
<dbReference type="Pfam" id="PF00580">
    <property type="entry name" value="UvrD-helicase"/>
    <property type="match status" value="1"/>
</dbReference>
<dbReference type="InterPro" id="IPR014016">
    <property type="entry name" value="UvrD-like_ATP-bd"/>
</dbReference>
<dbReference type="GO" id="GO:0003677">
    <property type="term" value="F:DNA binding"/>
    <property type="evidence" value="ECO:0007669"/>
    <property type="project" value="InterPro"/>
</dbReference>
<evidence type="ECO:0000313" key="12">
    <source>
        <dbReference type="EMBL" id="QTL97620.1"/>
    </source>
</evidence>
<evidence type="ECO:0000256" key="6">
    <source>
        <dbReference type="ARBA" id="ARBA00034617"/>
    </source>
</evidence>
<evidence type="ECO:0000256" key="3">
    <source>
        <dbReference type="ARBA" id="ARBA00022806"/>
    </source>
</evidence>
<sequence>MNKILKASAGTGKTYRLSLEYIAALLEGEYFKEIVVMTFTRKATAEIRERIIEQIEDILAKGDNSDVFLNLKGIYPQISLDIDGLQEIYREMLVNKDEINIFTIDSFINKIFRETVAPYLGVYDYQIIDNQQNQEFIEGVFKQILDNPEDFAVMEKFLSANTERFIEPYLSLITQILNNRWKFLLINYQSRGNKSLGSLTDSLDDCLDILNNIAREKDKELSEDFYVKDFKNLMEDYGREELAVKKELIIKNQNLFFNKSFWNGSKVRGKKVADLKESLELGYEQFRQQLAAYIYNKEMLPYEEEVFSFSRRIFKIYDQLKFKEGAFTHADISNYTYKYFGQEELGLIANGEISDYFYEVSGMKVKSLFIDEFQDTSILQWKIIKPLLDRADKVITVGDEKQSIYGWRGGEKELFSRLDRILDSESESLKTCYRSEREIVDFINRFFLNLPVDWDYQGVDYLPFKNGGFLEVLIGGENTLINTETKTFQKFSQEKQAAARELNQLIRVDLKREIAERIAELPSYSKVGILCRSNTDLVDIAAELDRAGIPYVLESKDSIIEHVAVKALYFLLNYLLYNDYFQLLRFLRSDLAGINNRILKYLLQNRDKIESFMNGDDIVLEYEDLGELLKEIRLMKTLPYQVLTNMIIEKTGVIKYYGDNSAALRNIYYFFELMRGFNSLVDFMTYLEENKDSDELKQLGVKGENVVSLMTIHKAKGLSFETEFFYWSPGGNRGGSSSSLEFYISFDQDFEEIEDYLLTDTKYEKIFAYLGINFAEEYAERELMEEINNLYVALSRPERNLFFYIEGPRKLTVDAQGRCWGNSSYEFYEGALLAAVKLPSLCELAERKQFGKLIVSEDLRDLVDNKIPDLSQYFRPLELTGEIVEETAEQKDYKMTLAKEIDRIEGLAVHYYLEHITYANSVEKDYAAKITKARYGNIMGFKRIEGLIRRIEEFIENNPLYFAEHWTVFTEYELSDGERTYRIDRLLLDEKAGEIMILDYKSGISREQSQLDKYKELVASKTEGSYVIKTEFLLI</sequence>
<proteinExistence type="predicted"/>
<keyword evidence="3 9" id="KW-0347">Helicase</keyword>